<gene>
    <name evidence="1" type="ORF">MERR_LOCUS32334</name>
</gene>
<dbReference type="EMBL" id="CACVBM020001315">
    <property type="protein sequence ID" value="CAA7045099.1"/>
    <property type="molecule type" value="Genomic_DNA"/>
</dbReference>
<accession>A0A6D2JXS6</accession>
<comment type="caution">
    <text evidence="1">The sequence shown here is derived from an EMBL/GenBank/DDBJ whole genome shotgun (WGS) entry which is preliminary data.</text>
</comment>
<evidence type="ECO:0000313" key="1">
    <source>
        <dbReference type="EMBL" id="CAA7045099.1"/>
    </source>
</evidence>
<proteinExistence type="predicted"/>
<dbReference type="AlphaFoldDB" id="A0A6D2JXS6"/>
<reference evidence="1" key="1">
    <citation type="submission" date="2020-01" db="EMBL/GenBank/DDBJ databases">
        <authorList>
            <person name="Mishra B."/>
        </authorList>
    </citation>
    <scope>NUCLEOTIDE SEQUENCE [LARGE SCALE GENOMIC DNA]</scope>
</reference>
<keyword evidence="2" id="KW-1185">Reference proteome</keyword>
<dbReference type="Proteomes" id="UP000467841">
    <property type="component" value="Unassembled WGS sequence"/>
</dbReference>
<evidence type="ECO:0000313" key="2">
    <source>
        <dbReference type="Proteomes" id="UP000467841"/>
    </source>
</evidence>
<protein>
    <submittedName>
        <fullName evidence="1">Uncharacterized protein</fullName>
    </submittedName>
</protein>
<organism evidence="1 2">
    <name type="scientific">Microthlaspi erraticum</name>
    <dbReference type="NCBI Taxonomy" id="1685480"/>
    <lineage>
        <taxon>Eukaryota</taxon>
        <taxon>Viridiplantae</taxon>
        <taxon>Streptophyta</taxon>
        <taxon>Embryophyta</taxon>
        <taxon>Tracheophyta</taxon>
        <taxon>Spermatophyta</taxon>
        <taxon>Magnoliopsida</taxon>
        <taxon>eudicotyledons</taxon>
        <taxon>Gunneridae</taxon>
        <taxon>Pentapetalae</taxon>
        <taxon>rosids</taxon>
        <taxon>malvids</taxon>
        <taxon>Brassicales</taxon>
        <taxon>Brassicaceae</taxon>
        <taxon>Coluteocarpeae</taxon>
        <taxon>Microthlaspi</taxon>
    </lineage>
</organism>
<sequence length="108" mass="12395">MTPRLTRTIIRAAGTLTTGLRWPGSTKAKKATHTLKMKRRSRKLDRFAPRLSLGPLQMVACLHRHKTLLPSSLSFGALWSIWDVRSKEGLDAWTQLNWTHKGRRRKPP</sequence>
<name>A0A6D2JXS6_9BRAS</name>